<keyword evidence="2 5" id="KW-0805">Transcription regulation</keyword>
<dbReference type="Gene3D" id="1.10.10.10">
    <property type="entry name" value="Winged helix-like DNA-binding domain superfamily/Winged helix DNA-binding domain"/>
    <property type="match status" value="1"/>
</dbReference>
<dbReference type="PANTHER" id="PTHR34824:SF1">
    <property type="entry name" value="HEAT-INDUCIBLE TRANSCRIPTION REPRESSOR HRCA"/>
    <property type="match status" value="1"/>
</dbReference>
<dbReference type="GO" id="GO:0045892">
    <property type="term" value="P:negative regulation of DNA-templated transcription"/>
    <property type="evidence" value="ECO:0007669"/>
    <property type="project" value="UniProtKB-UniRule"/>
</dbReference>
<evidence type="ECO:0000256" key="3">
    <source>
        <dbReference type="ARBA" id="ARBA00023016"/>
    </source>
</evidence>
<evidence type="ECO:0000259" key="7">
    <source>
        <dbReference type="Pfam" id="PF03444"/>
    </source>
</evidence>
<comment type="caution">
    <text evidence="8">The sequence shown here is derived from an EMBL/GenBank/DDBJ whole genome shotgun (WGS) entry which is preliminary data.</text>
</comment>
<comment type="similarity">
    <text evidence="5">Belongs to the HrcA family.</text>
</comment>
<gene>
    <name evidence="5" type="primary">hrcA</name>
    <name evidence="8" type="ORF">B5M47_02200</name>
</gene>
<dbReference type="InterPro" id="IPR029016">
    <property type="entry name" value="GAF-like_dom_sf"/>
</dbReference>
<dbReference type="PANTHER" id="PTHR34824">
    <property type="entry name" value="HEAT-INDUCIBLE TRANSCRIPTION REPRESSOR HRCA"/>
    <property type="match status" value="1"/>
</dbReference>
<dbReference type="Pfam" id="PF01628">
    <property type="entry name" value="HrcA"/>
    <property type="match status" value="1"/>
</dbReference>
<evidence type="ECO:0000313" key="8">
    <source>
        <dbReference type="EMBL" id="OQX51010.1"/>
    </source>
</evidence>
<name>A0A1W9NYC1_UNCC3</name>
<feature type="domain" description="Winged helix-turn-helix transcription repressor HrcA DNA-binding" evidence="7">
    <location>
        <begin position="1"/>
        <end position="73"/>
    </location>
</feature>
<feature type="domain" description="Heat-inducible transcription repressor HrcA C-terminal" evidence="6">
    <location>
        <begin position="99"/>
        <end position="224"/>
    </location>
</feature>
<dbReference type="SUPFAM" id="SSF46785">
    <property type="entry name" value="Winged helix' DNA-binding domain"/>
    <property type="match status" value="1"/>
</dbReference>
<dbReference type="GO" id="GO:0003677">
    <property type="term" value="F:DNA binding"/>
    <property type="evidence" value="ECO:0007669"/>
    <property type="project" value="InterPro"/>
</dbReference>
<dbReference type="Gene3D" id="3.30.450.40">
    <property type="match status" value="1"/>
</dbReference>
<evidence type="ECO:0000256" key="5">
    <source>
        <dbReference type="HAMAP-Rule" id="MF_00081"/>
    </source>
</evidence>
<keyword evidence="3 5" id="KW-0346">Stress response</keyword>
<proteinExistence type="inferred from homology"/>
<dbReference type="EMBL" id="MZGJ01000010">
    <property type="protein sequence ID" value="OQX51010.1"/>
    <property type="molecule type" value="Genomic_DNA"/>
</dbReference>
<accession>A0A1W9NYC1</accession>
<reference evidence="9" key="1">
    <citation type="submission" date="2017-03" db="EMBL/GenBank/DDBJ databases">
        <title>Novel pathways for hydrocarbon cycling and metabolic interdependencies in hydrothermal sediment communities.</title>
        <authorList>
            <person name="Dombrowski N."/>
            <person name="Seitz K."/>
            <person name="Teske A."/>
            <person name="Baker B."/>
        </authorList>
    </citation>
    <scope>NUCLEOTIDE SEQUENCE [LARGE SCALE GENOMIC DNA]</scope>
</reference>
<dbReference type="STRING" id="1968527.B5M47_02200"/>
<dbReference type="InterPro" id="IPR005104">
    <property type="entry name" value="WHTH_HrcA_DNA-bd"/>
</dbReference>
<evidence type="ECO:0000256" key="1">
    <source>
        <dbReference type="ARBA" id="ARBA00022491"/>
    </source>
</evidence>
<organism evidence="8 9">
    <name type="scientific">candidate division CPR3 bacterium 4484_211</name>
    <dbReference type="NCBI Taxonomy" id="1968527"/>
    <lineage>
        <taxon>Bacteria</taxon>
        <taxon>Bacteria division CPR3</taxon>
    </lineage>
</organism>
<dbReference type="HAMAP" id="MF_00081">
    <property type="entry name" value="HrcA"/>
    <property type="match status" value="1"/>
</dbReference>
<evidence type="ECO:0000256" key="4">
    <source>
        <dbReference type="ARBA" id="ARBA00023163"/>
    </source>
</evidence>
<dbReference type="AlphaFoldDB" id="A0A1W9NYC1"/>
<keyword evidence="4 5" id="KW-0804">Transcription</keyword>
<evidence type="ECO:0000259" key="6">
    <source>
        <dbReference type="Pfam" id="PF01628"/>
    </source>
</evidence>
<comment type="function">
    <text evidence="5">Negative regulator of class I heat shock genes (grpE-dnaK-dnaJ and groELS operons). Prevents heat-shock induction of these operons.</text>
</comment>
<dbReference type="InterPro" id="IPR002571">
    <property type="entry name" value="HrcA"/>
</dbReference>
<sequence>MLTERQEKLIKAIIEEYIKNAEPVGSQLIFQNYALGVSPATIRNEMAYLTEEGFLEKPHVSAGRIPTSLAFRHFIKNLMEEEALPVVSEVSFKQHLWEKREHPQLMLRQAVYDLAEESRNLSLALLDNSFLYYAGAAYILDHPEFYDIDLTRSVLKLLDEVEIIRSIFEKLPESKDVNVLLGDELGYKRLNPCSLVFGQISFPRGRTGYIGILGPMRLNYGYIIPRVRYFQKLINELGQGA</sequence>
<dbReference type="Proteomes" id="UP000192520">
    <property type="component" value="Unassembled WGS sequence"/>
</dbReference>
<evidence type="ECO:0000256" key="2">
    <source>
        <dbReference type="ARBA" id="ARBA00023015"/>
    </source>
</evidence>
<dbReference type="InterPro" id="IPR021153">
    <property type="entry name" value="HrcA_C"/>
</dbReference>
<protein>
    <recommendedName>
        <fullName evidence="5">Heat-inducible transcription repressor HrcA</fullName>
    </recommendedName>
</protein>
<dbReference type="InterPro" id="IPR036390">
    <property type="entry name" value="WH_DNA-bd_sf"/>
</dbReference>
<keyword evidence="1 5" id="KW-0678">Repressor</keyword>
<dbReference type="Pfam" id="PF03444">
    <property type="entry name" value="WHD_HrcA"/>
    <property type="match status" value="1"/>
</dbReference>
<dbReference type="InterPro" id="IPR036388">
    <property type="entry name" value="WH-like_DNA-bd_sf"/>
</dbReference>
<evidence type="ECO:0000313" key="9">
    <source>
        <dbReference type="Proteomes" id="UP000192520"/>
    </source>
</evidence>
<dbReference type="SUPFAM" id="SSF55781">
    <property type="entry name" value="GAF domain-like"/>
    <property type="match status" value="1"/>
</dbReference>